<protein>
    <submittedName>
        <fullName evidence="6">2-hydroxyacid dehydrogenase</fullName>
    </submittedName>
</protein>
<sequence>MRQKILITRPLFPDVVDRLRQYFDVTVNDGERYTSEQLHAALQDMDGVMVAGGEKIDDSVVRGLPRLKALCVSAAGYNNVDVAALTRAGIIGTNSPGPADETVADFTWGLMIATARRLVEAAHWLQQGQWKGSAGSRWFGANLCDKTLGIMGMGRIGQAIARRAIGFRMKAVYHNRRRLDPAIEAECRAEYRSKEALLGEADFIVLAMPYTPENYHLIGAGELGLMRSSAMLFNIARGGLIDEAALALALKENRIAGVGLDVFEGEPAVYPGLMGLPNAVLTPHIAGGTAEAQHGLASLAADNLIAALGLGPQAGRPPSVFNPEVLSGR</sequence>
<proteinExistence type="inferred from homology"/>
<evidence type="ECO:0000256" key="2">
    <source>
        <dbReference type="ARBA" id="ARBA00023002"/>
    </source>
</evidence>
<feature type="domain" description="D-isomer specific 2-hydroxyacid dehydrogenase catalytic" evidence="4">
    <location>
        <begin position="5"/>
        <end position="309"/>
    </location>
</feature>
<evidence type="ECO:0000259" key="4">
    <source>
        <dbReference type="Pfam" id="PF00389"/>
    </source>
</evidence>
<evidence type="ECO:0000313" key="6">
    <source>
        <dbReference type="EMBL" id="GGA95045.1"/>
    </source>
</evidence>
<dbReference type="PROSITE" id="PS00671">
    <property type="entry name" value="D_2_HYDROXYACID_DH_3"/>
    <property type="match status" value="1"/>
</dbReference>
<evidence type="ECO:0000259" key="5">
    <source>
        <dbReference type="Pfam" id="PF02826"/>
    </source>
</evidence>
<name>A0A8J2XQQ3_9BACT</name>
<dbReference type="CDD" id="cd05301">
    <property type="entry name" value="GDH"/>
    <property type="match status" value="1"/>
</dbReference>
<dbReference type="FunFam" id="3.40.50.720:FF:000462">
    <property type="entry name" value="Glyoxylate reductase (NADP+)"/>
    <property type="match status" value="1"/>
</dbReference>
<gene>
    <name evidence="6" type="ORF">GCM10011511_17960</name>
</gene>
<evidence type="ECO:0000256" key="3">
    <source>
        <dbReference type="RuleBase" id="RU003719"/>
    </source>
</evidence>
<dbReference type="InterPro" id="IPR029753">
    <property type="entry name" value="D-isomer_DH_CS"/>
</dbReference>
<dbReference type="GO" id="GO:0005829">
    <property type="term" value="C:cytosol"/>
    <property type="evidence" value="ECO:0007669"/>
    <property type="project" value="TreeGrafter"/>
</dbReference>
<dbReference type="InterPro" id="IPR006140">
    <property type="entry name" value="D-isomer_DH_NAD-bd"/>
</dbReference>
<dbReference type="InterPro" id="IPR006139">
    <property type="entry name" value="D-isomer_2_OHA_DH_cat_dom"/>
</dbReference>
<dbReference type="SUPFAM" id="SSF52283">
    <property type="entry name" value="Formate/glycerate dehydrogenase catalytic domain-like"/>
    <property type="match status" value="1"/>
</dbReference>
<accession>A0A8J2XQQ3</accession>
<reference evidence="6" key="1">
    <citation type="journal article" date="2014" name="Int. J. Syst. Evol. Microbiol.">
        <title>Complete genome sequence of Corynebacterium casei LMG S-19264T (=DSM 44701T), isolated from a smear-ripened cheese.</title>
        <authorList>
            <consortium name="US DOE Joint Genome Institute (JGI-PGF)"/>
            <person name="Walter F."/>
            <person name="Albersmeier A."/>
            <person name="Kalinowski J."/>
            <person name="Ruckert C."/>
        </authorList>
    </citation>
    <scope>NUCLEOTIDE SEQUENCE</scope>
    <source>
        <strain evidence="6">CGMCC 1.15448</strain>
    </source>
</reference>
<dbReference type="InterPro" id="IPR050223">
    <property type="entry name" value="D-isomer_2-hydroxyacid_DH"/>
</dbReference>
<dbReference type="InterPro" id="IPR036291">
    <property type="entry name" value="NAD(P)-bd_dom_sf"/>
</dbReference>
<dbReference type="PANTHER" id="PTHR10996:SF283">
    <property type="entry name" value="GLYOXYLATE_HYDROXYPYRUVATE REDUCTASE B"/>
    <property type="match status" value="1"/>
</dbReference>
<organism evidence="6 7">
    <name type="scientific">Puia dinghuensis</name>
    <dbReference type="NCBI Taxonomy" id="1792502"/>
    <lineage>
        <taxon>Bacteria</taxon>
        <taxon>Pseudomonadati</taxon>
        <taxon>Bacteroidota</taxon>
        <taxon>Chitinophagia</taxon>
        <taxon>Chitinophagales</taxon>
        <taxon>Chitinophagaceae</taxon>
        <taxon>Puia</taxon>
    </lineage>
</organism>
<feature type="domain" description="D-isomer specific 2-hydroxyacid dehydrogenase NAD-binding" evidence="5">
    <location>
        <begin position="109"/>
        <end position="286"/>
    </location>
</feature>
<dbReference type="SUPFAM" id="SSF51735">
    <property type="entry name" value="NAD(P)-binding Rossmann-fold domains"/>
    <property type="match status" value="1"/>
</dbReference>
<dbReference type="AlphaFoldDB" id="A0A8J2XQQ3"/>
<keyword evidence="7" id="KW-1185">Reference proteome</keyword>
<dbReference type="GO" id="GO:0030267">
    <property type="term" value="F:glyoxylate reductase (NADPH) activity"/>
    <property type="evidence" value="ECO:0007669"/>
    <property type="project" value="TreeGrafter"/>
</dbReference>
<comment type="similarity">
    <text evidence="1 3">Belongs to the D-isomer specific 2-hydroxyacid dehydrogenase family.</text>
</comment>
<dbReference type="Pfam" id="PF02826">
    <property type="entry name" value="2-Hacid_dh_C"/>
    <property type="match status" value="1"/>
</dbReference>
<dbReference type="PANTHER" id="PTHR10996">
    <property type="entry name" value="2-HYDROXYACID DEHYDROGENASE-RELATED"/>
    <property type="match status" value="1"/>
</dbReference>
<keyword evidence="2 3" id="KW-0560">Oxidoreductase</keyword>
<dbReference type="Gene3D" id="3.40.50.720">
    <property type="entry name" value="NAD(P)-binding Rossmann-like Domain"/>
    <property type="match status" value="2"/>
</dbReference>
<dbReference type="GO" id="GO:0051287">
    <property type="term" value="F:NAD binding"/>
    <property type="evidence" value="ECO:0007669"/>
    <property type="project" value="InterPro"/>
</dbReference>
<comment type="caution">
    <text evidence="6">The sequence shown here is derived from an EMBL/GenBank/DDBJ whole genome shotgun (WGS) entry which is preliminary data.</text>
</comment>
<reference evidence="6" key="2">
    <citation type="submission" date="2020-09" db="EMBL/GenBank/DDBJ databases">
        <authorList>
            <person name="Sun Q."/>
            <person name="Zhou Y."/>
        </authorList>
    </citation>
    <scope>NUCLEOTIDE SEQUENCE</scope>
    <source>
        <strain evidence="6">CGMCC 1.15448</strain>
    </source>
</reference>
<evidence type="ECO:0000313" key="7">
    <source>
        <dbReference type="Proteomes" id="UP000607559"/>
    </source>
</evidence>
<dbReference type="GO" id="GO:0016618">
    <property type="term" value="F:hydroxypyruvate reductase [NAD(P)H] activity"/>
    <property type="evidence" value="ECO:0007669"/>
    <property type="project" value="TreeGrafter"/>
</dbReference>
<dbReference type="Proteomes" id="UP000607559">
    <property type="component" value="Unassembled WGS sequence"/>
</dbReference>
<evidence type="ECO:0000256" key="1">
    <source>
        <dbReference type="ARBA" id="ARBA00005854"/>
    </source>
</evidence>
<dbReference type="RefSeq" id="WP_188930772.1">
    <property type="nucleotide sequence ID" value="NZ_BMJC01000002.1"/>
</dbReference>
<dbReference type="Pfam" id="PF00389">
    <property type="entry name" value="2-Hacid_dh"/>
    <property type="match status" value="1"/>
</dbReference>
<dbReference type="EMBL" id="BMJC01000002">
    <property type="protein sequence ID" value="GGA95045.1"/>
    <property type="molecule type" value="Genomic_DNA"/>
</dbReference>